<accession>A0A917QX96</accession>
<dbReference type="Proteomes" id="UP000645217">
    <property type="component" value="Unassembled WGS sequence"/>
</dbReference>
<evidence type="ECO:0000313" key="3">
    <source>
        <dbReference type="EMBL" id="GGK73208.1"/>
    </source>
</evidence>
<dbReference type="InterPro" id="IPR029045">
    <property type="entry name" value="ClpP/crotonase-like_dom_sf"/>
</dbReference>
<proteinExistence type="predicted"/>
<evidence type="ECO:0000313" key="4">
    <source>
        <dbReference type="Proteomes" id="UP000645217"/>
    </source>
</evidence>
<evidence type="ECO:0000256" key="1">
    <source>
        <dbReference type="SAM" id="MobiDB-lite"/>
    </source>
</evidence>
<dbReference type="Pfam" id="PF03572">
    <property type="entry name" value="Peptidase_S41"/>
    <property type="match status" value="1"/>
</dbReference>
<gene>
    <name evidence="3" type="ORF">GCM10007964_15060</name>
</gene>
<comment type="caution">
    <text evidence="3">The sequence shown here is derived from an EMBL/GenBank/DDBJ whole genome shotgun (WGS) entry which is preliminary data.</text>
</comment>
<feature type="domain" description="Tail specific protease" evidence="2">
    <location>
        <begin position="22"/>
        <end position="81"/>
    </location>
</feature>
<dbReference type="RefSeq" id="WP_189162196.1">
    <property type="nucleotide sequence ID" value="NZ_BMNT01000006.1"/>
</dbReference>
<keyword evidence="4" id="KW-1185">Reference proteome</keyword>
<evidence type="ECO:0000259" key="2">
    <source>
        <dbReference type="Pfam" id="PF03572"/>
    </source>
</evidence>
<feature type="region of interest" description="Disordered" evidence="1">
    <location>
        <begin position="1"/>
        <end position="20"/>
    </location>
</feature>
<dbReference type="GO" id="GO:0006508">
    <property type="term" value="P:proteolysis"/>
    <property type="evidence" value="ECO:0007669"/>
    <property type="project" value="InterPro"/>
</dbReference>
<dbReference type="Gene3D" id="3.90.226.10">
    <property type="entry name" value="2-enoyl-CoA Hydratase, Chain A, domain 1"/>
    <property type="match status" value="1"/>
</dbReference>
<name>A0A917QX96_9ACTN</name>
<protein>
    <recommendedName>
        <fullName evidence="2">Tail specific protease domain-containing protein</fullName>
    </recommendedName>
</protein>
<sequence length="106" mass="10786">MQAGTVRPGDRRDDGQPEPTALVGAVKDLGIAPLVGTRTAGAISGPAGGYLLDDGSMLGLPQVRHLGPDREIIDTIGVPVDHYAPLTALDLATGRAPALAKALTLL</sequence>
<reference evidence="3" key="2">
    <citation type="submission" date="2020-09" db="EMBL/GenBank/DDBJ databases">
        <authorList>
            <person name="Sun Q."/>
            <person name="Ohkuma M."/>
        </authorList>
    </citation>
    <scope>NUCLEOTIDE SEQUENCE</scope>
    <source>
        <strain evidence="3">JCM 13064</strain>
    </source>
</reference>
<dbReference type="AlphaFoldDB" id="A0A917QX96"/>
<dbReference type="GO" id="GO:0008236">
    <property type="term" value="F:serine-type peptidase activity"/>
    <property type="evidence" value="ECO:0007669"/>
    <property type="project" value="InterPro"/>
</dbReference>
<reference evidence="3" key="1">
    <citation type="journal article" date="2014" name="Int. J. Syst. Evol. Microbiol.">
        <title>Complete genome sequence of Corynebacterium casei LMG S-19264T (=DSM 44701T), isolated from a smear-ripened cheese.</title>
        <authorList>
            <consortium name="US DOE Joint Genome Institute (JGI-PGF)"/>
            <person name="Walter F."/>
            <person name="Albersmeier A."/>
            <person name="Kalinowski J."/>
            <person name="Ruckert C."/>
        </authorList>
    </citation>
    <scope>NUCLEOTIDE SEQUENCE</scope>
    <source>
        <strain evidence="3">JCM 13064</strain>
    </source>
</reference>
<dbReference type="EMBL" id="BMNT01000006">
    <property type="protein sequence ID" value="GGK73208.1"/>
    <property type="molecule type" value="Genomic_DNA"/>
</dbReference>
<dbReference type="SUPFAM" id="SSF52096">
    <property type="entry name" value="ClpP/crotonase"/>
    <property type="match status" value="1"/>
</dbReference>
<dbReference type="InterPro" id="IPR005151">
    <property type="entry name" value="Tail-specific_protease"/>
</dbReference>
<organism evidence="3 4">
    <name type="scientific">Sphaerisporangium melleum</name>
    <dbReference type="NCBI Taxonomy" id="321316"/>
    <lineage>
        <taxon>Bacteria</taxon>
        <taxon>Bacillati</taxon>
        <taxon>Actinomycetota</taxon>
        <taxon>Actinomycetes</taxon>
        <taxon>Streptosporangiales</taxon>
        <taxon>Streptosporangiaceae</taxon>
        <taxon>Sphaerisporangium</taxon>
    </lineage>
</organism>